<dbReference type="PANTHER" id="PTHR11560">
    <property type="entry name" value="39S RIBOSOMAL PROTEIN L10, MITOCHONDRIAL"/>
    <property type="match status" value="1"/>
</dbReference>
<feature type="compositionally biased region" description="Polar residues" evidence="2">
    <location>
        <begin position="1"/>
        <end position="18"/>
    </location>
</feature>
<dbReference type="STRING" id="269621.A0A238FID6"/>
<feature type="region of interest" description="Disordered" evidence="2">
    <location>
        <begin position="1"/>
        <end position="20"/>
    </location>
</feature>
<keyword evidence="4" id="KW-1185">Reference proteome</keyword>
<name>A0A238FID6_9BASI</name>
<feature type="region of interest" description="Disordered" evidence="2">
    <location>
        <begin position="35"/>
        <end position="59"/>
    </location>
</feature>
<dbReference type="InterPro" id="IPR047865">
    <property type="entry name" value="Ribosomal_uL10_bac_type"/>
</dbReference>
<sequence length="291" mass="31193">MQRISTRSTRALASTLAPTPTRPCTPIVRAFATAVSSSTSSPSGSSSSHLQPPPVHARTRPLPARKQLLYALHANLLTSNEVVLFLRQADFTAQEYNTLRTQLAALPTTTSGKDTKGRDLKYTLTVLRPGLLSALLRDPTLVESIEATFLGQDSHTKGALSVLTAKTFDPPTLKGVLKLVDTYSALPSANQPPADAGANDGSPQEAKERLRILSALAESKAIEHERVKDLGQLPSLDTLRAQLVGLLSSSAGRIVGVLGARADEVKRTLQGFHLGLQEQQQGTKKEPRLEV</sequence>
<comment type="similarity">
    <text evidence="1">Belongs to the universal ribosomal protein uL10 family.</text>
</comment>
<dbReference type="EMBL" id="FMSP01000017">
    <property type="protein sequence ID" value="SCV72925.1"/>
    <property type="molecule type" value="Genomic_DNA"/>
</dbReference>
<proteinExistence type="inferred from homology"/>
<dbReference type="Proteomes" id="UP000198372">
    <property type="component" value="Unassembled WGS sequence"/>
</dbReference>
<dbReference type="OrthoDB" id="360689at2759"/>
<reference evidence="4" key="1">
    <citation type="submission" date="2016-09" db="EMBL/GenBank/DDBJ databases">
        <authorList>
            <person name="Jeantristanb JTB J.-T."/>
            <person name="Ricardo R."/>
        </authorList>
    </citation>
    <scope>NUCLEOTIDE SEQUENCE [LARGE SCALE GENOMIC DNA]</scope>
</reference>
<evidence type="ECO:0000313" key="4">
    <source>
        <dbReference type="Proteomes" id="UP000198372"/>
    </source>
</evidence>
<gene>
    <name evidence="3" type="ORF">BQ2448_6850</name>
</gene>
<protein>
    <submittedName>
        <fullName evidence="3">BQ2448_6850 protein</fullName>
    </submittedName>
</protein>
<feature type="compositionally biased region" description="Low complexity" evidence="2">
    <location>
        <begin position="36"/>
        <end position="48"/>
    </location>
</feature>
<evidence type="ECO:0000256" key="2">
    <source>
        <dbReference type="SAM" id="MobiDB-lite"/>
    </source>
</evidence>
<evidence type="ECO:0000313" key="3">
    <source>
        <dbReference type="EMBL" id="SCV72925.1"/>
    </source>
</evidence>
<dbReference type="InterPro" id="IPR043141">
    <property type="entry name" value="Ribosomal_uL10-like_sf"/>
</dbReference>
<dbReference type="SUPFAM" id="SSF160369">
    <property type="entry name" value="Ribosomal protein L10-like"/>
    <property type="match status" value="1"/>
</dbReference>
<evidence type="ECO:0000256" key="1">
    <source>
        <dbReference type="ARBA" id="ARBA00008889"/>
    </source>
</evidence>
<dbReference type="AlphaFoldDB" id="A0A238FID6"/>
<organism evidence="3 4">
    <name type="scientific">Microbotryum intermedium</name>
    <dbReference type="NCBI Taxonomy" id="269621"/>
    <lineage>
        <taxon>Eukaryota</taxon>
        <taxon>Fungi</taxon>
        <taxon>Dikarya</taxon>
        <taxon>Basidiomycota</taxon>
        <taxon>Pucciniomycotina</taxon>
        <taxon>Microbotryomycetes</taxon>
        <taxon>Microbotryales</taxon>
        <taxon>Microbotryaceae</taxon>
        <taxon>Microbotryum</taxon>
    </lineage>
</organism>
<accession>A0A238FID6</accession>